<gene>
    <name evidence="1" type="ORF">COX68_02100</name>
</gene>
<evidence type="ECO:0000313" key="1">
    <source>
        <dbReference type="EMBL" id="PJA09719.1"/>
    </source>
</evidence>
<dbReference type="AlphaFoldDB" id="A0A2M7VYP5"/>
<dbReference type="Proteomes" id="UP000228743">
    <property type="component" value="Unassembled WGS sequence"/>
</dbReference>
<comment type="caution">
    <text evidence="1">The sequence shown here is derived from an EMBL/GenBank/DDBJ whole genome shotgun (WGS) entry which is preliminary data.</text>
</comment>
<sequence length="179" mass="19581">FKPHVSSEQLAKMKTMTAKIKEAMPKLKGEMAKTGLKYRETKYLGYDAIFSEMPNPVPAPPSTPTKRKTGGMGGGYGNNVVTPLPKMAQPYVKTITACQAILVKNFVVTGSLLSLPFMLPSGDTPCYSLTKTKNKFETVEGIKSTYITPAVSNYRAEGYFCREDAEVVVKKILTKLSAL</sequence>
<protein>
    <submittedName>
        <fullName evidence="1">Uncharacterized protein</fullName>
    </submittedName>
</protein>
<organism evidence="1 2">
    <name type="scientific">Candidatus Falkowbacteria bacterium CG_4_10_14_0_2_um_filter_41_15</name>
    <dbReference type="NCBI Taxonomy" id="1974554"/>
    <lineage>
        <taxon>Bacteria</taxon>
        <taxon>Candidatus Falkowiibacteriota</taxon>
    </lineage>
</organism>
<evidence type="ECO:0000313" key="2">
    <source>
        <dbReference type="Proteomes" id="UP000228743"/>
    </source>
</evidence>
<feature type="non-terminal residue" evidence="1">
    <location>
        <position position="1"/>
    </location>
</feature>
<name>A0A2M7VYP5_9BACT</name>
<proteinExistence type="predicted"/>
<reference evidence="2" key="1">
    <citation type="submission" date="2017-09" db="EMBL/GenBank/DDBJ databases">
        <title>Depth-based differentiation of microbial function through sediment-hosted aquifers and enrichment of novel symbionts in the deep terrestrial subsurface.</title>
        <authorList>
            <person name="Probst A.J."/>
            <person name="Ladd B."/>
            <person name="Jarett J.K."/>
            <person name="Geller-Mcgrath D.E."/>
            <person name="Sieber C.M.K."/>
            <person name="Emerson J.B."/>
            <person name="Anantharaman K."/>
            <person name="Thomas B.C."/>
            <person name="Malmstrom R."/>
            <person name="Stieglmeier M."/>
            <person name="Klingl A."/>
            <person name="Woyke T."/>
            <person name="Ryan C.M."/>
            <person name="Banfield J.F."/>
        </authorList>
    </citation>
    <scope>NUCLEOTIDE SEQUENCE [LARGE SCALE GENOMIC DNA]</scope>
</reference>
<dbReference type="EMBL" id="PFPX01000054">
    <property type="protein sequence ID" value="PJA09719.1"/>
    <property type="molecule type" value="Genomic_DNA"/>
</dbReference>
<accession>A0A2M7VYP5</accession>